<dbReference type="Gene3D" id="3.50.7.10">
    <property type="entry name" value="GroEL"/>
    <property type="match status" value="1"/>
</dbReference>
<dbReference type="PRINTS" id="PR00304">
    <property type="entry name" value="TCOMPLEXTCP1"/>
</dbReference>
<evidence type="ECO:0000256" key="1">
    <source>
        <dbReference type="ARBA" id="ARBA00004496"/>
    </source>
</evidence>
<dbReference type="PROSITE" id="PS00995">
    <property type="entry name" value="TCP1_3"/>
    <property type="match status" value="1"/>
</dbReference>
<dbReference type="AlphaFoldDB" id="A0A0R3W128"/>
<keyword evidence="4 7" id="KW-0547">Nucleotide-binding</keyword>
<dbReference type="GO" id="GO:0016887">
    <property type="term" value="F:ATP hydrolysis activity"/>
    <property type="evidence" value="ECO:0007669"/>
    <property type="project" value="InterPro"/>
</dbReference>
<keyword evidence="9" id="KW-1185">Reference proteome</keyword>
<dbReference type="GO" id="GO:0051082">
    <property type="term" value="F:unfolded protein binding"/>
    <property type="evidence" value="ECO:0007669"/>
    <property type="project" value="InterPro"/>
</dbReference>
<reference evidence="10" key="1">
    <citation type="submission" date="2017-02" db="UniProtKB">
        <authorList>
            <consortium name="WormBaseParasite"/>
        </authorList>
    </citation>
    <scope>IDENTIFICATION</scope>
</reference>
<evidence type="ECO:0000256" key="6">
    <source>
        <dbReference type="ARBA" id="ARBA00023186"/>
    </source>
</evidence>
<sequence length="547" mass="59920">MASISLLNPKAEFAKAQNAFRINTTAARGLYEVLKTNLGPKGTMKMLVSGAGDIKITKDGNVLLHEMQIQHPTASLIARVATSQDDSTGDGTTSVVILIAELLKQAELLISEGLHPRLVTEGFDLAREKCIEFLDECKIDVALDMPEKATLLAVAGTSLRTKLHPDLADHLVEPVVDAVLAIKQPDEELDLHRIEIMEMRHKTDMDTTLIRGLVMDHGGRHPDMPKRVTNAYILTCNVSLEYEKTEINSGFFYKTAEEREKLVKSEREFIDKRVQAIIELKRKMCDIDAGKGDSKPGFVVMNQKGIDPISLDALAREGILALRRAKRRNMERLALACGGYAVNSLNDLTPDCLGYAGLVYEYVLGEEKYTFVEECKNPQSVTLLIRGPSKHTITQIKDALKDGLRSVKNTFDDCCVVPGAGAFEIVAHRGLKKFEETVKGRARLGVRAFADALLIIPKVLAANSGHDPQETIVKLLEEASQVEKRKGTSRQLVGLDLATGEVMEPAAAGILDNYNVKKQMVGSAAVIATNLLLVDEIMRAGLSSLKG</sequence>
<evidence type="ECO:0000256" key="5">
    <source>
        <dbReference type="ARBA" id="ARBA00022840"/>
    </source>
</evidence>
<evidence type="ECO:0000313" key="9">
    <source>
        <dbReference type="Proteomes" id="UP000282613"/>
    </source>
</evidence>
<dbReference type="PROSITE" id="PS00750">
    <property type="entry name" value="TCP1_1"/>
    <property type="match status" value="1"/>
</dbReference>
<dbReference type="NCBIfam" id="NF041083">
    <property type="entry name" value="thermosome_beta"/>
    <property type="match status" value="1"/>
</dbReference>
<dbReference type="PANTHER" id="PTHR11353">
    <property type="entry name" value="CHAPERONIN"/>
    <property type="match status" value="1"/>
</dbReference>
<evidence type="ECO:0000313" key="10">
    <source>
        <dbReference type="WBParaSite" id="TASK_0000341301-mRNA-1"/>
    </source>
</evidence>
<proteinExistence type="inferred from homology"/>
<dbReference type="FunFam" id="1.10.560.10:FF:000058">
    <property type="entry name" value="T-complex protein 1 subunit zeta"/>
    <property type="match status" value="1"/>
</dbReference>
<reference evidence="8 9" key="2">
    <citation type="submission" date="2018-11" db="EMBL/GenBank/DDBJ databases">
        <authorList>
            <consortium name="Pathogen Informatics"/>
        </authorList>
    </citation>
    <scope>NUCLEOTIDE SEQUENCE [LARGE SCALE GENOMIC DNA]</scope>
</reference>
<dbReference type="InterPro" id="IPR027409">
    <property type="entry name" value="GroEL-like_apical_dom_sf"/>
</dbReference>
<keyword evidence="6 7" id="KW-0143">Chaperone</keyword>
<dbReference type="InterPro" id="IPR053374">
    <property type="entry name" value="TCP-1_chaperonin"/>
</dbReference>
<dbReference type="STRING" id="60517.A0A0R3W128"/>
<accession>A0A0R3W128</accession>
<dbReference type="InterPro" id="IPR017998">
    <property type="entry name" value="Chaperone_TCP-1"/>
</dbReference>
<dbReference type="FunFam" id="1.10.560.10:FF:000038">
    <property type="entry name" value="Chaperonin containing TCP1 subunit 6B"/>
    <property type="match status" value="1"/>
</dbReference>
<dbReference type="InterPro" id="IPR012722">
    <property type="entry name" value="Chap_CCT_zeta"/>
</dbReference>
<keyword evidence="3" id="KW-0963">Cytoplasm</keyword>
<dbReference type="CDD" id="cd03342">
    <property type="entry name" value="TCP1_zeta"/>
    <property type="match status" value="1"/>
</dbReference>
<evidence type="ECO:0000313" key="8">
    <source>
        <dbReference type="EMBL" id="VDK31778.1"/>
    </source>
</evidence>
<dbReference type="Gene3D" id="3.30.260.10">
    <property type="entry name" value="TCP-1-like chaperonin intermediate domain"/>
    <property type="match status" value="1"/>
</dbReference>
<dbReference type="EMBL" id="UYRS01018298">
    <property type="protein sequence ID" value="VDK31778.1"/>
    <property type="molecule type" value="Genomic_DNA"/>
</dbReference>
<dbReference type="SUPFAM" id="SSF54849">
    <property type="entry name" value="GroEL-intermediate domain like"/>
    <property type="match status" value="1"/>
</dbReference>
<dbReference type="PROSITE" id="PS00751">
    <property type="entry name" value="TCP1_2"/>
    <property type="match status" value="1"/>
</dbReference>
<dbReference type="FunFam" id="3.30.260.10:FF:000017">
    <property type="entry name" value="T-complex protein 1 subunit zeta"/>
    <property type="match status" value="1"/>
</dbReference>
<evidence type="ECO:0000256" key="3">
    <source>
        <dbReference type="ARBA" id="ARBA00022490"/>
    </source>
</evidence>
<dbReference type="Pfam" id="PF00118">
    <property type="entry name" value="Cpn60_TCP1"/>
    <property type="match status" value="1"/>
</dbReference>
<dbReference type="InterPro" id="IPR002423">
    <property type="entry name" value="Cpn60/GroEL/TCP-1"/>
</dbReference>
<dbReference type="InterPro" id="IPR027410">
    <property type="entry name" value="TCP-1-like_intermed_sf"/>
</dbReference>
<evidence type="ECO:0000256" key="2">
    <source>
        <dbReference type="ARBA" id="ARBA00008020"/>
    </source>
</evidence>
<dbReference type="GO" id="GO:0005524">
    <property type="term" value="F:ATP binding"/>
    <property type="evidence" value="ECO:0007669"/>
    <property type="project" value="UniProtKB-KW"/>
</dbReference>
<organism evidence="10">
    <name type="scientific">Taenia asiatica</name>
    <name type="common">Asian tapeworm</name>
    <dbReference type="NCBI Taxonomy" id="60517"/>
    <lineage>
        <taxon>Eukaryota</taxon>
        <taxon>Metazoa</taxon>
        <taxon>Spiralia</taxon>
        <taxon>Lophotrochozoa</taxon>
        <taxon>Platyhelminthes</taxon>
        <taxon>Cestoda</taxon>
        <taxon>Eucestoda</taxon>
        <taxon>Cyclophyllidea</taxon>
        <taxon>Taeniidae</taxon>
        <taxon>Taenia</taxon>
    </lineage>
</organism>
<dbReference type="OrthoDB" id="10052040at2759"/>
<dbReference type="SUPFAM" id="SSF48592">
    <property type="entry name" value="GroEL equatorial domain-like"/>
    <property type="match status" value="1"/>
</dbReference>
<dbReference type="SUPFAM" id="SSF52029">
    <property type="entry name" value="GroEL apical domain-like"/>
    <property type="match status" value="1"/>
</dbReference>
<evidence type="ECO:0000256" key="7">
    <source>
        <dbReference type="RuleBase" id="RU004187"/>
    </source>
</evidence>
<dbReference type="FunFam" id="3.50.7.10:FF:000004">
    <property type="entry name" value="T-complex protein 1 subunit zeta"/>
    <property type="match status" value="1"/>
</dbReference>
<dbReference type="NCBIfam" id="TIGR02347">
    <property type="entry name" value="chap_CCT_zeta"/>
    <property type="match status" value="1"/>
</dbReference>
<keyword evidence="5 7" id="KW-0067">ATP-binding</keyword>
<gene>
    <name evidence="8" type="ORF">TASK_LOCUS3414</name>
</gene>
<evidence type="ECO:0000256" key="4">
    <source>
        <dbReference type="ARBA" id="ARBA00022741"/>
    </source>
</evidence>
<dbReference type="InterPro" id="IPR002194">
    <property type="entry name" value="Chaperonin_TCP-1_CS"/>
</dbReference>
<dbReference type="GO" id="GO:0005737">
    <property type="term" value="C:cytoplasm"/>
    <property type="evidence" value="ECO:0007669"/>
    <property type="project" value="UniProtKB-SubCell"/>
</dbReference>
<name>A0A0R3W128_TAEAS</name>
<dbReference type="Proteomes" id="UP000282613">
    <property type="component" value="Unassembled WGS sequence"/>
</dbReference>
<dbReference type="WBParaSite" id="TASK_0000341301-mRNA-1">
    <property type="protein sequence ID" value="TASK_0000341301-mRNA-1"/>
    <property type="gene ID" value="TASK_0000341301"/>
</dbReference>
<dbReference type="GO" id="GO:0140662">
    <property type="term" value="F:ATP-dependent protein folding chaperone"/>
    <property type="evidence" value="ECO:0007669"/>
    <property type="project" value="InterPro"/>
</dbReference>
<protein>
    <submittedName>
        <fullName evidence="10">T-complex protein 1 subunit zeta</fullName>
    </submittedName>
</protein>
<comment type="similarity">
    <text evidence="2 7">Belongs to the TCP-1 chaperonin family.</text>
</comment>
<dbReference type="Gene3D" id="1.10.560.10">
    <property type="entry name" value="GroEL-like equatorial domain"/>
    <property type="match status" value="1"/>
</dbReference>
<comment type="subcellular location">
    <subcellularLocation>
        <location evidence="1">Cytoplasm</location>
    </subcellularLocation>
</comment>
<dbReference type="InterPro" id="IPR027413">
    <property type="entry name" value="GROEL-like_equatorial_sf"/>
</dbReference>